<dbReference type="InterPro" id="IPR000594">
    <property type="entry name" value="ThiF_NAD_FAD-bd"/>
</dbReference>
<dbReference type="STRING" id="768679.TTX_2076"/>
<comment type="similarity">
    <text evidence="1">Belongs to the HesA/MoeB/ThiF family.</text>
</comment>
<evidence type="ECO:0000313" key="3">
    <source>
        <dbReference type="EMBL" id="CCC82688.1"/>
    </source>
</evidence>
<dbReference type="GO" id="GO:0004792">
    <property type="term" value="F:thiosulfate-cyanide sulfurtransferase activity"/>
    <property type="evidence" value="ECO:0007669"/>
    <property type="project" value="TreeGrafter"/>
</dbReference>
<dbReference type="AlphaFoldDB" id="G4RM93"/>
<protein>
    <submittedName>
        <fullName evidence="3">Molybdenum cofactor synthesis protein 3</fullName>
    </submittedName>
</protein>
<dbReference type="GO" id="GO:0008641">
    <property type="term" value="F:ubiquitin-like modifier activating enzyme activity"/>
    <property type="evidence" value="ECO:0007669"/>
    <property type="project" value="InterPro"/>
</dbReference>
<dbReference type="InterPro" id="IPR045886">
    <property type="entry name" value="ThiF/MoeB/HesA"/>
</dbReference>
<evidence type="ECO:0000313" key="4">
    <source>
        <dbReference type="Proteomes" id="UP000002654"/>
    </source>
</evidence>
<dbReference type="Pfam" id="PF00899">
    <property type="entry name" value="ThiF"/>
    <property type="match status" value="1"/>
</dbReference>
<dbReference type="SUPFAM" id="SSF69572">
    <property type="entry name" value="Activating enzymes of the ubiquitin-like proteins"/>
    <property type="match status" value="1"/>
</dbReference>
<feature type="domain" description="THIF-type NAD/FAD binding fold" evidence="2">
    <location>
        <begin position="10"/>
        <end position="241"/>
    </location>
</feature>
<dbReference type="KEGG" id="ttn:TTX_2076"/>
<dbReference type="GO" id="GO:0005737">
    <property type="term" value="C:cytoplasm"/>
    <property type="evidence" value="ECO:0007669"/>
    <property type="project" value="TreeGrafter"/>
</dbReference>
<reference evidence="3 4" key="1">
    <citation type="journal article" date="2011" name="PLoS ONE">
        <title>The complete genome sequence of Thermoproteus tenax: a physiologically versatile member of the Crenarchaeota.</title>
        <authorList>
            <person name="Siebers B."/>
            <person name="Zaparty M."/>
            <person name="Raddatz G."/>
            <person name="Tjaden B."/>
            <person name="Albers S.V."/>
            <person name="Bell S.D."/>
            <person name="Blombach F."/>
            <person name="Kletzin A."/>
            <person name="Kyrpides N."/>
            <person name="Lanz C."/>
            <person name="Plagens A."/>
            <person name="Rampp M."/>
            <person name="Rosinus A."/>
            <person name="von Jan M."/>
            <person name="Makarova K.S."/>
            <person name="Klenk H.P."/>
            <person name="Schuster S.C."/>
            <person name="Hensel R."/>
        </authorList>
    </citation>
    <scope>NUCLEOTIDE SEQUENCE [LARGE SCALE GENOMIC DNA]</scope>
    <source>
        <strain evidence="4">ATCC 35583 / DSM 2078 / JCM 9277 / NBRC 100435 / Kra 1</strain>
    </source>
</reference>
<gene>
    <name evidence="3" type="primary">CNX5</name>
    <name evidence="3" type="ordered locus">TTX_2076</name>
</gene>
<dbReference type="InterPro" id="IPR035985">
    <property type="entry name" value="Ubiquitin-activating_enz"/>
</dbReference>
<dbReference type="PaxDb" id="768679-TTX_2076"/>
<dbReference type="GO" id="GO:0016779">
    <property type="term" value="F:nucleotidyltransferase activity"/>
    <property type="evidence" value="ECO:0007669"/>
    <property type="project" value="TreeGrafter"/>
</dbReference>
<dbReference type="RefSeq" id="WP_014127941.1">
    <property type="nucleotide sequence ID" value="NC_016070.1"/>
</dbReference>
<dbReference type="GeneID" id="11262964"/>
<dbReference type="Gene3D" id="3.40.50.720">
    <property type="entry name" value="NAD(P)-binding Rossmann-like Domain"/>
    <property type="match status" value="1"/>
</dbReference>
<dbReference type="PATRIC" id="fig|768679.9.peg.2100"/>
<dbReference type="Proteomes" id="UP000002654">
    <property type="component" value="Chromosome"/>
</dbReference>
<dbReference type="EMBL" id="FN869859">
    <property type="protein sequence ID" value="CCC82688.1"/>
    <property type="molecule type" value="Genomic_DNA"/>
</dbReference>
<name>G4RM93_THETK</name>
<organism evidence="3 4">
    <name type="scientific">Thermoproteus tenax (strain ATCC 35583 / DSM 2078 / JCM 9277 / NBRC 100435 / Kra 1)</name>
    <dbReference type="NCBI Taxonomy" id="768679"/>
    <lineage>
        <taxon>Archaea</taxon>
        <taxon>Thermoproteota</taxon>
        <taxon>Thermoprotei</taxon>
        <taxon>Thermoproteales</taxon>
        <taxon>Thermoproteaceae</taxon>
        <taxon>Thermoproteus</taxon>
    </lineage>
</organism>
<keyword evidence="4" id="KW-1185">Reference proteome</keyword>
<dbReference type="FunFam" id="3.40.50.720:FF:000080">
    <property type="entry name" value="Thiazole biosynthesis adenylyltransferase ThiF"/>
    <property type="match status" value="1"/>
</dbReference>
<accession>G4RM93</accession>
<dbReference type="OrthoDB" id="7915at2157"/>
<evidence type="ECO:0000256" key="1">
    <source>
        <dbReference type="ARBA" id="ARBA00009919"/>
    </source>
</evidence>
<evidence type="ECO:0000259" key="2">
    <source>
        <dbReference type="Pfam" id="PF00899"/>
    </source>
</evidence>
<dbReference type="eggNOG" id="arCOG01676">
    <property type="taxonomic scope" value="Archaea"/>
</dbReference>
<dbReference type="CDD" id="cd00757">
    <property type="entry name" value="ThiF_MoeB_HesA_family"/>
    <property type="match status" value="1"/>
</dbReference>
<sequence length="246" mass="26706">MTVFRILDRYSRQIAVIGEEGQRKIRSTSVVVFGVGGLGSHVSYYLAAGGFRRLYLVDSDRVAVSDLHRQVLYSTKDVGVEKAVAAASRLEQVNPEVDVVPISEEITPSLAEELVKKSDIAVDALDNWPSRHVVNKAAVSARKPLVHGAVQEWYGHITTIVPGITPCLEELFGRFKSLPACAQAGCPVLGPVVGTVAAIMAVEVFRAALGAPSLAGKLLIVDLKHMAFDMIQLQRDENCPVCRYVR</sequence>
<dbReference type="PANTHER" id="PTHR10953">
    <property type="entry name" value="UBIQUITIN-ACTIVATING ENZYME E1"/>
    <property type="match status" value="1"/>
</dbReference>
<dbReference type="PANTHER" id="PTHR10953:SF102">
    <property type="entry name" value="ADENYLYLTRANSFERASE AND SULFURTRANSFERASE MOCS3"/>
    <property type="match status" value="1"/>
</dbReference>
<dbReference type="HOGENOM" id="CLU_013325_10_4_2"/>
<proteinExistence type="inferred from homology"/>